<sequence>MTVATPSTLSTPPVAPGRLPGLGHLGALARDPLGYLARLRSVADVVTVYLGPRPVYLVTSHDLVRDMMVGQSEQFTRGAVFERAGKALGHGLLVSDGELHRRQRRLLQPAFHQRQIARYTAVMAEAAETLSRTWRPGKPIEVTHEIHTMALAVVCRGLFQTDLGHSAVSRVERALTGINQGVIWQTLYPFDWLTRLPIPVNRRFQSAITDVRALVGDLITAYRTAGEGGDSVLAMLLQARDADTGQPMDDDQVRDEVLTLLLAATETSSTTLSWLFYELDRHPEIERAVARELDDKLAGGSITYDNLGNLELVKRVVNETLRLHTPNSILTRRAVREVGLGQFRIPAGAEVGFSPTAIHRDPRVYDDPLAFEPDRWAPENTAHLPRHMFIPFGIGKHKCIGDSFAITEMHVTAATVLRDWRLSLEPGARVRERPWAIVQPHGLRMTPSHRRAAL</sequence>
<dbReference type="Gene3D" id="1.10.630.10">
    <property type="entry name" value="Cytochrome P450"/>
    <property type="match status" value="1"/>
</dbReference>
<keyword evidence="5 7" id="KW-0408">Iron</keyword>
<gene>
    <name evidence="9" type="ORF">BST12_22075</name>
</gene>
<evidence type="ECO:0000256" key="4">
    <source>
        <dbReference type="ARBA" id="ARBA00023002"/>
    </source>
</evidence>
<evidence type="ECO:0000256" key="8">
    <source>
        <dbReference type="RuleBase" id="RU000461"/>
    </source>
</evidence>
<dbReference type="GO" id="GO:0020037">
    <property type="term" value="F:heme binding"/>
    <property type="evidence" value="ECO:0007669"/>
    <property type="project" value="InterPro"/>
</dbReference>
<evidence type="ECO:0000313" key="9">
    <source>
        <dbReference type="EMBL" id="ORA15372.1"/>
    </source>
</evidence>
<keyword evidence="10" id="KW-1185">Reference proteome</keyword>
<keyword evidence="4 8" id="KW-0560">Oxidoreductase</keyword>
<dbReference type="RefSeq" id="WP_083115383.1">
    <property type="nucleotide sequence ID" value="NZ_JACKTS010000023.1"/>
</dbReference>
<dbReference type="GO" id="GO:0004497">
    <property type="term" value="F:monooxygenase activity"/>
    <property type="evidence" value="ECO:0007669"/>
    <property type="project" value="UniProtKB-KW"/>
</dbReference>
<dbReference type="OrthoDB" id="7376058at2"/>
<feature type="binding site" description="axial binding residue" evidence="7">
    <location>
        <position position="399"/>
    </location>
    <ligand>
        <name>heme</name>
        <dbReference type="ChEBI" id="CHEBI:30413"/>
    </ligand>
    <ligandPart>
        <name>Fe</name>
        <dbReference type="ChEBI" id="CHEBI:18248"/>
    </ligandPart>
</feature>
<evidence type="ECO:0000256" key="1">
    <source>
        <dbReference type="ARBA" id="ARBA00010617"/>
    </source>
</evidence>
<dbReference type="AlphaFoldDB" id="A0A1W9ZHB2"/>
<dbReference type="PROSITE" id="PS00086">
    <property type="entry name" value="CYTOCHROME_P450"/>
    <property type="match status" value="1"/>
</dbReference>
<comment type="cofactor">
    <cofactor evidence="7">
        <name>heme</name>
        <dbReference type="ChEBI" id="CHEBI:30413"/>
    </cofactor>
</comment>
<reference evidence="9 10" key="1">
    <citation type="submission" date="2017-02" db="EMBL/GenBank/DDBJ databases">
        <title>The new phylogeny of genus Mycobacterium.</title>
        <authorList>
            <person name="Tortoli E."/>
            <person name="Trovato A."/>
            <person name="Cirillo D.M."/>
        </authorList>
    </citation>
    <scope>NUCLEOTIDE SEQUENCE [LARGE SCALE GENOMIC DNA]</scope>
    <source>
        <strain evidence="9 10">DSM 45057</strain>
    </source>
</reference>
<keyword evidence="2 7" id="KW-0349">Heme</keyword>
<dbReference type="PRINTS" id="PR00465">
    <property type="entry name" value="EP450IV"/>
</dbReference>
<organism evidence="9 10">
    <name type="scientific">Mycobacterium angelicum</name>
    <dbReference type="NCBI Taxonomy" id="470074"/>
    <lineage>
        <taxon>Bacteria</taxon>
        <taxon>Bacillati</taxon>
        <taxon>Actinomycetota</taxon>
        <taxon>Actinomycetes</taxon>
        <taxon>Mycobacteriales</taxon>
        <taxon>Mycobacteriaceae</taxon>
        <taxon>Mycobacterium</taxon>
    </lineage>
</organism>
<name>A0A1W9ZHB2_MYCAN</name>
<dbReference type="InterPro" id="IPR017972">
    <property type="entry name" value="Cyt_P450_CS"/>
</dbReference>
<dbReference type="Proteomes" id="UP000192284">
    <property type="component" value="Unassembled WGS sequence"/>
</dbReference>
<dbReference type="PANTHER" id="PTHR24291:SF50">
    <property type="entry name" value="BIFUNCTIONAL ALBAFLAVENONE MONOOXYGENASE_TERPENE SYNTHASE"/>
    <property type="match status" value="1"/>
</dbReference>
<dbReference type="SUPFAM" id="SSF48264">
    <property type="entry name" value="Cytochrome P450"/>
    <property type="match status" value="1"/>
</dbReference>
<keyword evidence="6 8" id="KW-0503">Monooxygenase</keyword>
<accession>A0A1W9ZHB2</accession>
<proteinExistence type="inferred from homology"/>
<dbReference type="InterPro" id="IPR036396">
    <property type="entry name" value="Cyt_P450_sf"/>
</dbReference>
<comment type="caution">
    <text evidence="9">The sequence shown here is derived from an EMBL/GenBank/DDBJ whole genome shotgun (WGS) entry which is preliminary data.</text>
</comment>
<dbReference type="InterPro" id="IPR002403">
    <property type="entry name" value="Cyt_P450_E_grp-IV"/>
</dbReference>
<dbReference type="EMBL" id="MVHE01000051">
    <property type="protein sequence ID" value="ORA15372.1"/>
    <property type="molecule type" value="Genomic_DNA"/>
</dbReference>
<evidence type="ECO:0000313" key="10">
    <source>
        <dbReference type="Proteomes" id="UP000192284"/>
    </source>
</evidence>
<dbReference type="PANTHER" id="PTHR24291">
    <property type="entry name" value="CYTOCHROME P450 FAMILY 4"/>
    <property type="match status" value="1"/>
</dbReference>
<evidence type="ECO:0000256" key="7">
    <source>
        <dbReference type="PIRSR" id="PIRSR602403-1"/>
    </source>
</evidence>
<evidence type="ECO:0000256" key="6">
    <source>
        <dbReference type="ARBA" id="ARBA00023033"/>
    </source>
</evidence>
<dbReference type="GO" id="GO:0016705">
    <property type="term" value="F:oxidoreductase activity, acting on paired donors, with incorporation or reduction of molecular oxygen"/>
    <property type="evidence" value="ECO:0007669"/>
    <property type="project" value="InterPro"/>
</dbReference>
<evidence type="ECO:0000256" key="2">
    <source>
        <dbReference type="ARBA" id="ARBA00022617"/>
    </source>
</evidence>
<dbReference type="PRINTS" id="PR00385">
    <property type="entry name" value="P450"/>
</dbReference>
<dbReference type="InterPro" id="IPR001128">
    <property type="entry name" value="Cyt_P450"/>
</dbReference>
<dbReference type="InterPro" id="IPR050196">
    <property type="entry name" value="Cytochrome_P450_Monoox"/>
</dbReference>
<keyword evidence="3 7" id="KW-0479">Metal-binding</keyword>
<dbReference type="Pfam" id="PF00067">
    <property type="entry name" value="p450"/>
    <property type="match status" value="1"/>
</dbReference>
<evidence type="ECO:0000256" key="3">
    <source>
        <dbReference type="ARBA" id="ARBA00022723"/>
    </source>
</evidence>
<evidence type="ECO:0000256" key="5">
    <source>
        <dbReference type="ARBA" id="ARBA00023004"/>
    </source>
</evidence>
<dbReference type="GO" id="GO:0005506">
    <property type="term" value="F:iron ion binding"/>
    <property type="evidence" value="ECO:0007669"/>
    <property type="project" value="InterPro"/>
</dbReference>
<comment type="similarity">
    <text evidence="1 8">Belongs to the cytochrome P450 family.</text>
</comment>
<dbReference type="CDD" id="cd11049">
    <property type="entry name" value="CYP170A1-like"/>
    <property type="match status" value="1"/>
</dbReference>
<protein>
    <submittedName>
        <fullName evidence="9">Cytochrome P450</fullName>
    </submittedName>
</protein>